<name>A0AAD5ST18_9FUNG</name>
<accession>A0AAD5ST18</accession>
<feature type="coiled-coil region" evidence="1">
    <location>
        <begin position="18"/>
        <end position="45"/>
    </location>
</feature>
<dbReference type="AlphaFoldDB" id="A0AAD5ST18"/>
<dbReference type="EMBL" id="JADGJH010002114">
    <property type="protein sequence ID" value="KAJ3103298.1"/>
    <property type="molecule type" value="Genomic_DNA"/>
</dbReference>
<keyword evidence="3" id="KW-1185">Reference proteome</keyword>
<protein>
    <submittedName>
        <fullName evidence="2">Uncharacterized protein</fullName>
    </submittedName>
</protein>
<evidence type="ECO:0000313" key="2">
    <source>
        <dbReference type="EMBL" id="KAJ3103298.1"/>
    </source>
</evidence>
<reference evidence="2" key="1">
    <citation type="submission" date="2020-05" db="EMBL/GenBank/DDBJ databases">
        <title>Phylogenomic resolution of chytrid fungi.</title>
        <authorList>
            <person name="Stajich J.E."/>
            <person name="Amses K."/>
            <person name="Simmons R."/>
            <person name="Seto K."/>
            <person name="Myers J."/>
            <person name="Bonds A."/>
            <person name="Quandt C.A."/>
            <person name="Barry K."/>
            <person name="Liu P."/>
            <person name="Grigoriev I."/>
            <person name="Longcore J.E."/>
            <person name="James T.Y."/>
        </authorList>
    </citation>
    <scope>NUCLEOTIDE SEQUENCE</scope>
    <source>
        <strain evidence="2">JEL0513</strain>
    </source>
</reference>
<comment type="caution">
    <text evidence="2">The sequence shown here is derived from an EMBL/GenBank/DDBJ whole genome shotgun (WGS) entry which is preliminary data.</text>
</comment>
<evidence type="ECO:0000313" key="3">
    <source>
        <dbReference type="Proteomes" id="UP001211907"/>
    </source>
</evidence>
<proteinExistence type="predicted"/>
<sequence>MASILFLCIDSSGSTSLLTKALQKVNDLDSKIDALRARRDDVLDKDENTRTGSETALLDDFAGIVVQMVEVKMFWMKIVNGEDPKSASSLQLCSLTIIIKKLAV</sequence>
<organism evidence="2 3">
    <name type="scientific">Physocladia obscura</name>
    <dbReference type="NCBI Taxonomy" id="109957"/>
    <lineage>
        <taxon>Eukaryota</taxon>
        <taxon>Fungi</taxon>
        <taxon>Fungi incertae sedis</taxon>
        <taxon>Chytridiomycota</taxon>
        <taxon>Chytridiomycota incertae sedis</taxon>
        <taxon>Chytridiomycetes</taxon>
        <taxon>Chytridiales</taxon>
        <taxon>Chytriomycetaceae</taxon>
        <taxon>Physocladia</taxon>
    </lineage>
</organism>
<dbReference type="Proteomes" id="UP001211907">
    <property type="component" value="Unassembled WGS sequence"/>
</dbReference>
<gene>
    <name evidence="2" type="ORF">HK100_004231</name>
</gene>
<keyword evidence="1" id="KW-0175">Coiled coil</keyword>
<evidence type="ECO:0000256" key="1">
    <source>
        <dbReference type="SAM" id="Coils"/>
    </source>
</evidence>